<dbReference type="AlphaFoldDB" id="A0A9P5AL87"/>
<reference evidence="3" key="2">
    <citation type="submission" date="2020-02" db="EMBL/GenBank/DDBJ databases">
        <title>Identification and distribution of gene clusters putatively required for synthesis of sphingolipid metabolism inhibitors in phylogenetically diverse species of the filamentous fungus Fusarium.</title>
        <authorList>
            <person name="Kim H.-S."/>
            <person name="Busman M."/>
            <person name="Brown D.W."/>
            <person name="Divon H."/>
            <person name="Uhlig S."/>
            <person name="Proctor R.H."/>
        </authorList>
    </citation>
    <scope>NUCLEOTIDE SEQUENCE</scope>
    <source>
        <strain evidence="3">NRRL 25174</strain>
    </source>
</reference>
<organism evidence="3 4">
    <name type="scientific">Fusarium beomiforme</name>
    <dbReference type="NCBI Taxonomy" id="44412"/>
    <lineage>
        <taxon>Eukaryota</taxon>
        <taxon>Fungi</taxon>
        <taxon>Dikarya</taxon>
        <taxon>Ascomycota</taxon>
        <taxon>Pezizomycotina</taxon>
        <taxon>Sordariomycetes</taxon>
        <taxon>Hypocreomycetidae</taxon>
        <taxon>Hypocreales</taxon>
        <taxon>Nectriaceae</taxon>
        <taxon>Fusarium</taxon>
        <taxon>Fusarium burgessii species complex</taxon>
    </lineage>
</organism>
<evidence type="ECO:0000313" key="4">
    <source>
        <dbReference type="Proteomes" id="UP000730481"/>
    </source>
</evidence>
<protein>
    <recommendedName>
        <fullName evidence="5">F-box domain-containing protein</fullName>
    </recommendedName>
</protein>
<dbReference type="EMBL" id="PVQB02000232">
    <property type="protein sequence ID" value="KAF4340644.1"/>
    <property type="molecule type" value="Genomic_DNA"/>
</dbReference>
<evidence type="ECO:0008006" key="5">
    <source>
        <dbReference type="Google" id="ProtNLM"/>
    </source>
</evidence>
<name>A0A9P5AL87_9HYPO</name>
<reference evidence="3" key="1">
    <citation type="journal article" date="2017" name="Mycologia">
        <title>Fusarium algeriense, sp. nov., a novel toxigenic crown rot pathogen of durum wheat from Algeria is nested in the Fusarium burgessii species complex.</title>
        <authorList>
            <person name="Laraba I."/>
            <person name="Keddad A."/>
            <person name="Boureghda H."/>
            <person name="Abdallah N."/>
            <person name="Vaughan M.M."/>
            <person name="Proctor R.H."/>
            <person name="Busman M."/>
            <person name="O'Donnell K."/>
        </authorList>
    </citation>
    <scope>NUCLEOTIDE SEQUENCE</scope>
    <source>
        <strain evidence="3">NRRL 25174</strain>
    </source>
</reference>
<feature type="region of interest" description="Disordered" evidence="2">
    <location>
        <begin position="250"/>
        <end position="290"/>
    </location>
</feature>
<dbReference type="Proteomes" id="UP000730481">
    <property type="component" value="Unassembled WGS sequence"/>
</dbReference>
<evidence type="ECO:0000256" key="1">
    <source>
        <dbReference type="SAM" id="Coils"/>
    </source>
</evidence>
<accession>A0A9P5AL87</accession>
<gene>
    <name evidence="3" type="ORF">FBEOM_5428</name>
</gene>
<dbReference type="OrthoDB" id="5042400at2759"/>
<evidence type="ECO:0000313" key="3">
    <source>
        <dbReference type="EMBL" id="KAF4340644.1"/>
    </source>
</evidence>
<keyword evidence="1" id="KW-0175">Coiled coil</keyword>
<feature type="coiled-coil region" evidence="1">
    <location>
        <begin position="196"/>
        <end position="230"/>
    </location>
</feature>
<feature type="compositionally biased region" description="Acidic residues" evidence="2">
    <location>
        <begin position="271"/>
        <end position="281"/>
    </location>
</feature>
<sequence>MHVNNNHEAAGILFPLLDLSPEIVRMVIEEIDEVQTFVSVSQTCSFLRSICRNERIVQNLFTSCHGGHKPEQQAVKIYMNLKFATRCSFLAPSSVEKAFREAWPLFRNSQMEEVLYPIAISLANLYFSRGLTREGKHFLERIWNFHEPYEVELSHTERNATSDRGVAAAASGYKTPGHPVHPYQQATPSKQFPMTNIDIQTELAALQLQLQDLSDDLNVIRLDIANASARARSLYQGVEKILDHLEAEEMHSPDAPVTPTCRSLPWGDSSTDFEDDADAEIVDGKEKTEG</sequence>
<comment type="caution">
    <text evidence="3">The sequence shown here is derived from an EMBL/GenBank/DDBJ whole genome shotgun (WGS) entry which is preliminary data.</text>
</comment>
<evidence type="ECO:0000256" key="2">
    <source>
        <dbReference type="SAM" id="MobiDB-lite"/>
    </source>
</evidence>
<keyword evidence="4" id="KW-1185">Reference proteome</keyword>
<proteinExistence type="predicted"/>